<evidence type="ECO:0000313" key="2">
    <source>
        <dbReference type="EMBL" id="MBB4947714.1"/>
    </source>
</evidence>
<feature type="domain" description="FAD-dependent urate hydroxylase HpyO/Asp monooxygenase CreE-like FAD/NAD(P)-binding" evidence="1">
    <location>
        <begin position="21"/>
        <end position="167"/>
    </location>
</feature>
<keyword evidence="3" id="KW-1185">Reference proteome</keyword>
<dbReference type="EMBL" id="JACHJR010000001">
    <property type="protein sequence ID" value="MBB4947714.1"/>
    <property type="molecule type" value="Genomic_DNA"/>
</dbReference>
<dbReference type="SUPFAM" id="SSF51905">
    <property type="entry name" value="FAD/NAD(P)-binding domain"/>
    <property type="match status" value="2"/>
</dbReference>
<accession>A0A7W7WIN4</accession>
<dbReference type="InterPro" id="IPR036188">
    <property type="entry name" value="FAD/NAD-bd_sf"/>
</dbReference>
<dbReference type="Gene3D" id="3.50.50.60">
    <property type="entry name" value="FAD/NAD(P)-binding domain"/>
    <property type="match status" value="1"/>
</dbReference>
<comment type="caution">
    <text evidence="2">The sequence shown here is derived from an EMBL/GenBank/DDBJ whole genome shotgun (WGS) entry which is preliminary data.</text>
</comment>
<proteinExistence type="predicted"/>
<dbReference type="InterPro" id="IPR052189">
    <property type="entry name" value="L-asp_N-monooxygenase_NS-form"/>
</dbReference>
<dbReference type="PANTHER" id="PTHR40254:SF1">
    <property type="entry name" value="BLR0577 PROTEIN"/>
    <property type="match status" value="1"/>
</dbReference>
<reference evidence="2 3" key="1">
    <citation type="submission" date="2020-08" db="EMBL/GenBank/DDBJ databases">
        <title>Sequencing the genomes of 1000 actinobacteria strains.</title>
        <authorList>
            <person name="Klenk H.-P."/>
        </authorList>
    </citation>
    <scope>NUCLEOTIDE SEQUENCE [LARGE SCALE GENOMIC DNA]</scope>
    <source>
        <strain evidence="2 3">DSM 44786</strain>
    </source>
</reference>
<evidence type="ECO:0000259" key="1">
    <source>
        <dbReference type="Pfam" id="PF13454"/>
    </source>
</evidence>
<evidence type="ECO:0000313" key="3">
    <source>
        <dbReference type="Proteomes" id="UP000573327"/>
    </source>
</evidence>
<dbReference type="Proteomes" id="UP000573327">
    <property type="component" value="Unassembled WGS sequence"/>
</dbReference>
<dbReference type="RefSeq" id="WP_184916098.1">
    <property type="nucleotide sequence ID" value="NZ_JACHJR010000001.1"/>
</dbReference>
<gene>
    <name evidence="2" type="ORF">F4556_003249</name>
</gene>
<dbReference type="InterPro" id="IPR038732">
    <property type="entry name" value="HpyO/CreE_NAD-binding"/>
</dbReference>
<dbReference type="Pfam" id="PF13454">
    <property type="entry name" value="NAD_binding_9"/>
    <property type="match status" value="1"/>
</dbReference>
<organism evidence="2 3">
    <name type="scientific">Kitasatospora gansuensis</name>
    <dbReference type="NCBI Taxonomy" id="258050"/>
    <lineage>
        <taxon>Bacteria</taxon>
        <taxon>Bacillati</taxon>
        <taxon>Actinomycetota</taxon>
        <taxon>Actinomycetes</taxon>
        <taxon>Kitasatosporales</taxon>
        <taxon>Streptomycetaceae</taxon>
        <taxon>Kitasatospora</taxon>
    </lineage>
</organism>
<dbReference type="AlphaFoldDB" id="A0A7W7WIN4"/>
<dbReference type="PANTHER" id="PTHR40254">
    <property type="entry name" value="BLR0577 PROTEIN"/>
    <property type="match status" value="1"/>
</dbReference>
<sequence>MHPQPDLEPACPTMTTSRDVVIVGGGATAVSSFTQLAATLSPGDSVTIVDPNPVGFGHAFGTSDPLLLCNTSVDVTSLRADDGSDLLDYLSSRGWPAHPEDFVPRYLVGQYCRERYQESRRRAERRGVRIEHRRTRATAVRRDGTGYTVELTDSTALFATDVLLCLGLDRPVLPEPVRRHAGHPALLDAPYPVDRLRGLPRDAEVLVLGTKLSAIDAALVLCRDGRRTVMTSPSGELPAVRTRLRRPERPLLDADRWQRLAPGAANLDREVARLLVEAVNRADRPLPLREQTSPADAPAPRLERELALAAAGRVPWQDVVAEVIDTINDWTAAWPASTRADVLGRYRTVMSRYISAIPERNARLLAGHLADGRLSVATGYPTSIEPEGPTSWRVEWPDGRVEHFTHVVCGTGFQKPQLSLAGPGRYRIGPAEPGAAVPEITAELRLREPQHPEADRIWVVGAAAHHRTAIVNYLNAAAKQAARIAAQFAAVPV</sequence>
<protein>
    <submittedName>
        <fullName evidence="2">Putative NAD(P)/FAD-binding protein YdhS</fullName>
    </submittedName>
</protein>
<name>A0A7W7WIN4_9ACTN</name>